<dbReference type="OMA" id="NTANCMR"/>
<dbReference type="EMBL" id="CABIKO010000184">
    <property type="protein sequence ID" value="VVA30249.1"/>
    <property type="molecule type" value="Genomic_DNA"/>
</dbReference>
<reference evidence="2" key="1">
    <citation type="journal article" date="2020" name="Plant J.">
        <title>Transposons played a major role in the diversification between the closely related almond and peach genomes: results from the almond genome sequence.</title>
        <authorList>
            <person name="Alioto T."/>
            <person name="Alexiou K.G."/>
            <person name="Bardil A."/>
            <person name="Barteri F."/>
            <person name="Castanera R."/>
            <person name="Cruz F."/>
            <person name="Dhingra A."/>
            <person name="Duval H."/>
            <person name="Fernandez I Marti A."/>
            <person name="Frias L."/>
            <person name="Galan B."/>
            <person name="Garcia J.L."/>
            <person name="Howad W."/>
            <person name="Gomez-Garrido J."/>
            <person name="Gut M."/>
            <person name="Julca I."/>
            <person name="Morata J."/>
            <person name="Puigdomenech P."/>
            <person name="Ribeca P."/>
            <person name="Rubio Cabetas M.J."/>
            <person name="Vlasova A."/>
            <person name="Wirthensohn M."/>
            <person name="Garcia-Mas J."/>
            <person name="Gabaldon T."/>
            <person name="Casacuberta J.M."/>
            <person name="Arus P."/>
        </authorList>
    </citation>
    <scope>NUCLEOTIDE SEQUENCE [LARGE SCALE GENOMIC DNA]</scope>
    <source>
        <strain evidence="2">cv. Texas</strain>
    </source>
</reference>
<dbReference type="InParanoid" id="A0A5E4FRX1"/>
<sequence>MINGKPGRRFYPSRGIHQGDQISPYLFLFVSEVLSLMISKAINSNVLQGIKLGSGGPIVSHLLFGDDTLVFLKATKPNCDQLVQLLNINYSKSCLFFTPNTANCMRMEIEDTLNIRGIDDPRKYLGLPTLWGRAKKDSLAYIKDIINKKVQNWKQVLLS</sequence>
<name>A0A5E4FRX1_PRUDU</name>
<dbReference type="Proteomes" id="UP000327085">
    <property type="component" value="Chromosome 8"/>
</dbReference>
<dbReference type="FunCoup" id="A0A5E4FRX1">
    <property type="interactions" value="1"/>
</dbReference>
<gene>
    <name evidence="1" type="ORF">ALMOND_2B027113</name>
</gene>
<dbReference type="Gramene" id="VVA30249">
    <property type="protein sequence ID" value="VVA30249"/>
    <property type="gene ID" value="Prudul26B027113"/>
</dbReference>
<organism evidence="1 2">
    <name type="scientific">Prunus dulcis</name>
    <name type="common">Almond</name>
    <name type="synonym">Amygdalus dulcis</name>
    <dbReference type="NCBI Taxonomy" id="3755"/>
    <lineage>
        <taxon>Eukaryota</taxon>
        <taxon>Viridiplantae</taxon>
        <taxon>Streptophyta</taxon>
        <taxon>Embryophyta</taxon>
        <taxon>Tracheophyta</taxon>
        <taxon>Spermatophyta</taxon>
        <taxon>Magnoliopsida</taxon>
        <taxon>eudicotyledons</taxon>
        <taxon>Gunneridae</taxon>
        <taxon>Pentapetalae</taxon>
        <taxon>rosids</taxon>
        <taxon>fabids</taxon>
        <taxon>Rosales</taxon>
        <taxon>Rosaceae</taxon>
        <taxon>Amygdaloideae</taxon>
        <taxon>Amygdaleae</taxon>
        <taxon>Prunus</taxon>
    </lineage>
</organism>
<evidence type="ECO:0000313" key="1">
    <source>
        <dbReference type="EMBL" id="VVA30249.1"/>
    </source>
</evidence>
<protein>
    <submittedName>
        <fullName evidence="1">PREDICTED: reverse mRNAase</fullName>
    </submittedName>
</protein>
<accession>A0A5E4FRX1</accession>
<proteinExistence type="predicted"/>
<evidence type="ECO:0000313" key="2">
    <source>
        <dbReference type="Proteomes" id="UP000327085"/>
    </source>
</evidence>
<dbReference type="AlphaFoldDB" id="A0A5E4FRX1"/>